<name>A0A165QWV8_9AGAM</name>
<keyword evidence="4" id="KW-1185">Reference proteome</keyword>
<dbReference type="STRING" id="1314782.A0A165QWV8"/>
<evidence type="ECO:0000313" key="4">
    <source>
        <dbReference type="Proteomes" id="UP000076761"/>
    </source>
</evidence>
<dbReference type="EMBL" id="KV425589">
    <property type="protein sequence ID" value="KZT22988.1"/>
    <property type="molecule type" value="Genomic_DNA"/>
</dbReference>
<dbReference type="Gene3D" id="1.25.40.10">
    <property type="entry name" value="Tetratricopeptide repeat domain"/>
    <property type="match status" value="2"/>
</dbReference>
<evidence type="ECO:0008006" key="5">
    <source>
        <dbReference type="Google" id="ProtNLM"/>
    </source>
</evidence>
<evidence type="ECO:0000256" key="1">
    <source>
        <dbReference type="ARBA" id="ARBA00022737"/>
    </source>
</evidence>
<reference evidence="3 4" key="1">
    <citation type="journal article" date="2016" name="Mol. Biol. Evol.">
        <title>Comparative Genomics of Early-Diverging Mushroom-Forming Fungi Provides Insights into the Origins of Lignocellulose Decay Capabilities.</title>
        <authorList>
            <person name="Nagy L.G."/>
            <person name="Riley R."/>
            <person name="Tritt A."/>
            <person name="Adam C."/>
            <person name="Daum C."/>
            <person name="Floudas D."/>
            <person name="Sun H."/>
            <person name="Yadav J.S."/>
            <person name="Pangilinan J."/>
            <person name="Larsson K.H."/>
            <person name="Matsuura K."/>
            <person name="Barry K."/>
            <person name="Labutti K."/>
            <person name="Kuo R."/>
            <person name="Ohm R.A."/>
            <person name="Bhattacharya S.S."/>
            <person name="Shirouzu T."/>
            <person name="Yoshinaga Y."/>
            <person name="Martin F.M."/>
            <person name="Grigoriev I.V."/>
            <person name="Hibbett D.S."/>
        </authorList>
    </citation>
    <scope>NUCLEOTIDE SEQUENCE [LARGE SCALE GENOMIC DNA]</scope>
    <source>
        <strain evidence="3 4">HHB14362 ss-1</strain>
    </source>
</reference>
<evidence type="ECO:0000256" key="2">
    <source>
        <dbReference type="SAM" id="MobiDB-lite"/>
    </source>
</evidence>
<dbReference type="Proteomes" id="UP000076761">
    <property type="component" value="Unassembled WGS sequence"/>
</dbReference>
<evidence type="ECO:0000313" key="3">
    <source>
        <dbReference type="EMBL" id="KZT22988.1"/>
    </source>
</evidence>
<dbReference type="PANTHER" id="PTHR47942">
    <property type="entry name" value="TETRATRICOPEPTIDE REPEAT (TPR)-LIKE SUPERFAMILY PROTEIN-RELATED"/>
    <property type="match status" value="1"/>
</dbReference>
<keyword evidence="1" id="KW-0677">Repeat</keyword>
<gene>
    <name evidence="3" type="ORF">NEOLEDRAFT_574248</name>
</gene>
<protein>
    <recommendedName>
        <fullName evidence="5">Pentacotripeptide-repeat region of PRORP domain-containing protein</fullName>
    </recommendedName>
</protein>
<dbReference type="InterPro" id="IPR011990">
    <property type="entry name" value="TPR-like_helical_dom_sf"/>
</dbReference>
<feature type="region of interest" description="Disordered" evidence="2">
    <location>
        <begin position="666"/>
        <end position="686"/>
    </location>
</feature>
<organism evidence="3 4">
    <name type="scientific">Neolentinus lepideus HHB14362 ss-1</name>
    <dbReference type="NCBI Taxonomy" id="1314782"/>
    <lineage>
        <taxon>Eukaryota</taxon>
        <taxon>Fungi</taxon>
        <taxon>Dikarya</taxon>
        <taxon>Basidiomycota</taxon>
        <taxon>Agaricomycotina</taxon>
        <taxon>Agaricomycetes</taxon>
        <taxon>Gloeophyllales</taxon>
        <taxon>Gloeophyllaceae</taxon>
        <taxon>Neolentinus</taxon>
    </lineage>
</organism>
<dbReference type="AlphaFoldDB" id="A0A165QWV8"/>
<dbReference type="OrthoDB" id="185373at2759"/>
<dbReference type="InterPro" id="IPR051222">
    <property type="entry name" value="PPR/CCM1_RNA-binding"/>
</dbReference>
<sequence>MQSLLRLLQPKRTNARVFSTTLAVARKPVYFTPLAINGDIIALSRKSGELSRDPIWLLVNRLLRLKREDALSTALDKCGVPMEEFEKWLQAIRAYDFDSAMVVLRAKGFALTPAGQLSRHLPLWLVIHLLSTKMRTSSQARLALPLAVSHMPVTPIHLQAPILILVAYALGKHDLPALMNLLVARFLATPIDPRARAVYCNHLLQAISRLPSSWESSRLAVSMLDAMSARKIPLWLRTYKYLLADRFVTIDLAKMLRDRMDEDGVKPIMAHLESFLKVFSKAGMTKEAGRYLDAIREMSLQKGYEIVPYGAYPTRKAEEPAESVTRHNTVYLHSFHEEDAVKQYLTRLANLEELKTEHPKEHFRNLASRRRRRQATLGKRQLDIADWTSLLSVATRNPQTDLKKLWHFWSNPKHRNSPNLRPTTATFTLFMKTFHDRQDYAAASEVWLEMCRRNMPLDRKALTIAVQVLTMIGKSLEAFQLMDSRAAKPTPLETAGLIKLDIGVINAFMSALIRVRRPDVVYMLWDKMEFLYSVKPDVETLNKLLEAAYLGGKLDDSLAGFIANLKLKNPFHWSHEEPLSDVPRKRREAITGRIQEMINTSKGPKGIWNEEPAWCVTRRIFQEVILGNWPHMNDIEPPAYPVRESADALIESPVMDLARNIIKARRERRQENTAQSSSPPVYEPADSEKKAEALSVFGPYPQIVPNDTTFRLFIILCGSHGKAGDIPLALAWMRALDIKTRPQTLALAMAYWGEVSMNAPLVERMTGQNEYRKLWAWVEDWVGAAGVPRRRDNMDALRLLAEMRETRVR</sequence>
<dbReference type="InParanoid" id="A0A165QWV8"/>
<accession>A0A165QWV8</accession>
<dbReference type="PANTHER" id="PTHR47942:SF63">
    <property type="entry name" value="PENTATRICOPEPTIDE REPEAT-CONTAINING PROTEIN"/>
    <property type="match status" value="1"/>
</dbReference>
<proteinExistence type="predicted"/>